<evidence type="ECO:0000259" key="3">
    <source>
        <dbReference type="PROSITE" id="PS50977"/>
    </source>
</evidence>
<keyword evidence="1 2" id="KW-0238">DNA-binding</keyword>
<comment type="caution">
    <text evidence="4">The sequence shown here is derived from an EMBL/GenBank/DDBJ whole genome shotgun (WGS) entry which is preliminary data.</text>
</comment>
<organism evidence="4 5">
    <name type="scientific">Nocardioides daedukensis</name>
    <dbReference type="NCBI Taxonomy" id="634462"/>
    <lineage>
        <taxon>Bacteria</taxon>
        <taxon>Bacillati</taxon>
        <taxon>Actinomycetota</taxon>
        <taxon>Actinomycetes</taxon>
        <taxon>Propionibacteriales</taxon>
        <taxon>Nocardioidaceae</taxon>
        <taxon>Nocardioides</taxon>
    </lineage>
</organism>
<evidence type="ECO:0000313" key="4">
    <source>
        <dbReference type="EMBL" id="NYG58513.1"/>
    </source>
</evidence>
<dbReference type="EMBL" id="JACCAA010000001">
    <property type="protein sequence ID" value="NYG58513.1"/>
    <property type="molecule type" value="Genomic_DNA"/>
</dbReference>
<dbReference type="GO" id="GO:0003700">
    <property type="term" value="F:DNA-binding transcription factor activity"/>
    <property type="evidence" value="ECO:0007669"/>
    <property type="project" value="TreeGrafter"/>
</dbReference>
<gene>
    <name evidence="4" type="ORF">BJ980_001436</name>
</gene>
<dbReference type="InterPro" id="IPR050109">
    <property type="entry name" value="HTH-type_TetR-like_transc_reg"/>
</dbReference>
<name>A0A7Y9UNG0_9ACTN</name>
<evidence type="ECO:0000313" key="5">
    <source>
        <dbReference type="Proteomes" id="UP000540656"/>
    </source>
</evidence>
<dbReference type="Pfam" id="PF00440">
    <property type="entry name" value="TetR_N"/>
    <property type="match status" value="1"/>
</dbReference>
<reference evidence="4 5" key="1">
    <citation type="submission" date="2020-07" db="EMBL/GenBank/DDBJ databases">
        <title>Sequencing the genomes of 1000 actinobacteria strains.</title>
        <authorList>
            <person name="Klenk H.-P."/>
        </authorList>
    </citation>
    <scope>NUCLEOTIDE SEQUENCE [LARGE SCALE GENOMIC DNA]</scope>
    <source>
        <strain evidence="4 5">DSM 23819</strain>
    </source>
</reference>
<dbReference type="Proteomes" id="UP000540656">
    <property type="component" value="Unassembled WGS sequence"/>
</dbReference>
<protein>
    <submittedName>
        <fullName evidence="4">AcrR family transcriptional regulator</fullName>
    </submittedName>
</protein>
<dbReference type="PANTHER" id="PTHR30055">
    <property type="entry name" value="HTH-TYPE TRANSCRIPTIONAL REGULATOR RUTR"/>
    <property type="match status" value="1"/>
</dbReference>
<dbReference type="PROSITE" id="PS50977">
    <property type="entry name" value="HTH_TETR_2"/>
    <property type="match status" value="1"/>
</dbReference>
<feature type="domain" description="HTH tetR-type" evidence="3">
    <location>
        <begin position="18"/>
        <end position="78"/>
    </location>
</feature>
<dbReference type="InterPro" id="IPR009057">
    <property type="entry name" value="Homeodomain-like_sf"/>
</dbReference>
<dbReference type="InterPro" id="IPR001647">
    <property type="entry name" value="HTH_TetR"/>
</dbReference>
<accession>A0A7Y9UNG0</accession>
<evidence type="ECO:0000256" key="1">
    <source>
        <dbReference type="ARBA" id="ARBA00023125"/>
    </source>
</evidence>
<feature type="DNA-binding region" description="H-T-H motif" evidence="2">
    <location>
        <begin position="41"/>
        <end position="60"/>
    </location>
</feature>
<dbReference type="SUPFAM" id="SSF46689">
    <property type="entry name" value="Homeodomain-like"/>
    <property type="match status" value="1"/>
</dbReference>
<dbReference type="PANTHER" id="PTHR30055:SF226">
    <property type="entry name" value="HTH-TYPE TRANSCRIPTIONAL REGULATOR PKSA"/>
    <property type="match status" value="1"/>
</dbReference>
<proteinExistence type="predicted"/>
<dbReference type="GO" id="GO:0000976">
    <property type="term" value="F:transcription cis-regulatory region binding"/>
    <property type="evidence" value="ECO:0007669"/>
    <property type="project" value="TreeGrafter"/>
</dbReference>
<dbReference type="Gene3D" id="1.10.357.10">
    <property type="entry name" value="Tetracycline Repressor, domain 2"/>
    <property type="match status" value="1"/>
</dbReference>
<sequence length="218" mass="23037">MTSGARRYGGASAEERAAERRSRLLAAGLELMGTRGLVGATVRGVAEEAGVAARYFYESFPTVDDLHLAVFDEIAQEALVRSLAALERTSGDPEARRERTRVVLAEMVDLMLEDPRKGRIVLLESTASATLGARALAESRRFAGLLAATASGSDPGADTAHVSVELRLVAQFLIGGVAHALGAVLQGEVEASREMLVDTLTMLFTTVDATLQVGAPEL</sequence>
<keyword evidence="5" id="KW-1185">Reference proteome</keyword>
<dbReference type="RefSeq" id="WP_179501671.1">
    <property type="nucleotide sequence ID" value="NZ_JACCAA010000001.1"/>
</dbReference>
<evidence type="ECO:0000256" key="2">
    <source>
        <dbReference type="PROSITE-ProRule" id="PRU00335"/>
    </source>
</evidence>
<dbReference type="AlphaFoldDB" id="A0A7Y9UNG0"/>